<accession>A0A1S1HM07</accession>
<dbReference type="Proteomes" id="UP000179467">
    <property type="component" value="Unassembled WGS sequence"/>
</dbReference>
<organism evidence="2 3">
    <name type="scientific">Edaphosphingomonas haloaromaticamans</name>
    <dbReference type="NCBI Taxonomy" id="653954"/>
    <lineage>
        <taxon>Bacteria</taxon>
        <taxon>Pseudomonadati</taxon>
        <taxon>Pseudomonadota</taxon>
        <taxon>Alphaproteobacteria</taxon>
        <taxon>Sphingomonadales</taxon>
        <taxon>Rhizorhabdaceae</taxon>
        <taxon>Edaphosphingomonas</taxon>
    </lineage>
</organism>
<proteinExistence type="predicted"/>
<keyword evidence="1" id="KW-0812">Transmembrane</keyword>
<gene>
    <name evidence="2" type="ORF">BHE75_04299</name>
</gene>
<comment type="caution">
    <text evidence="2">The sequence shown here is derived from an EMBL/GenBank/DDBJ whole genome shotgun (WGS) entry which is preliminary data.</text>
</comment>
<keyword evidence="1" id="KW-0472">Membrane</keyword>
<name>A0A1S1HM07_9SPHN</name>
<sequence>MEHYESVVQECGFRLLCVASGLVASFSAIIYLALT</sequence>
<keyword evidence="1" id="KW-1133">Transmembrane helix</keyword>
<evidence type="ECO:0000256" key="1">
    <source>
        <dbReference type="SAM" id="Phobius"/>
    </source>
</evidence>
<dbReference type="EMBL" id="MIPT01000001">
    <property type="protein sequence ID" value="OHT22273.1"/>
    <property type="molecule type" value="Genomic_DNA"/>
</dbReference>
<feature type="transmembrane region" description="Helical" evidence="1">
    <location>
        <begin position="12"/>
        <end position="34"/>
    </location>
</feature>
<reference evidence="2 3" key="1">
    <citation type="submission" date="2016-09" db="EMBL/GenBank/DDBJ databases">
        <title>Metabolic pathway, cell adaptation mechanisms and a novel monoxygenase revealed through proteogenomic-transcription analysis of a Sphingomonas haloaromaticamans strain degrading the fungicide ortho-phenylphenol.</title>
        <authorList>
            <person name="Perruchon C."/>
            <person name="Papadopoulou E.S."/>
            <person name="Rousidou C."/>
            <person name="Vasileiadis S."/>
            <person name="Tanou G."/>
            <person name="Amoutzias G."/>
            <person name="Molassiotis A."/>
            <person name="Karpouzas D.G."/>
        </authorList>
    </citation>
    <scope>NUCLEOTIDE SEQUENCE [LARGE SCALE GENOMIC DNA]</scope>
    <source>
        <strain evidence="2 3">P3</strain>
    </source>
</reference>
<protein>
    <submittedName>
        <fullName evidence="2">Uncharacterized protein</fullName>
    </submittedName>
</protein>
<dbReference type="AlphaFoldDB" id="A0A1S1HM07"/>
<evidence type="ECO:0000313" key="3">
    <source>
        <dbReference type="Proteomes" id="UP000179467"/>
    </source>
</evidence>
<keyword evidence="3" id="KW-1185">Reference proteome</keyword>
<evidence type="ECO:0000313" key="2">
    <source>
        <dbReference type="EMBL" id="OHT22273.1"/>
    </source>
</evidence>